<reference evidence="1 2" key="1">
    <citation type="journal article" date="2016" name="Nat. Commun.">
        <title>Thousands of microbial genomes shed light on interconnected biogeochemical processes in an aquifer system.</title>
        <authorList>
            <person name="Anantharaman K."/>
            <person name="Brown C.T."/>
            <person name="Hug L.A."/>
            <person name="Sharon I."/>
            <person name="Castelle C.J."/>
            <person name="Probst A.J."/>
            <person name="Thomas B.C."/>
            <person name="Singh A."/>
            <person name="Wilkins M.J."/>
            <person name="Karaoz U."/>
            <person name="Brodie E.L."/>
            <person name="Williams K.H."/>
            <person name="Hubbard S.S."/>
            <person name="Banfield J.F."/>
        </authorList>
    </citation>
    <scope>NUCLEOTIDE SEQUENCE [LARGE SCALE GENOMIC DNA]</scope>
</reference>
<dbReference type="EMBL" id="MHRI01000035">
    <property type="protein sequence ID" value="OHA20164.1"/>
    <property type="molecule type" value="Genomic_DNA"/>
</dbReference>
<organism evidence="1 2">
    <name type="scientific">Candidatus Taylorbacteria bacterium RIFCSPHIGHO2_01_FULL_51_15</name>
    <dbReference type="NCBI Taxonomy" id="1802304"/>
    <lineage>
        <taxon>Bacteria</taxon>
        <taxon>Candidatus Tayloriibacteriota</taxon>
    </lineage>
</organism>
<protein>
    <recommendedName>
        <fullName evidence="3">Methyltransferase type 11 domain-containing protein</fullName>
    </recommendedName>
</protein>
<proteinExistence type="predicted"/>
<dbReference type="Proteomes" id="UP000178121">
    <property type="component" value="Unassembled WGS sequence"/>
</dbReference>
<evidence type="ECO:0000313" key="2">
    <source>
        <dbReference type="Proteomes" id="UP000178121"/>
    </source>
</evidence>
<comment type="caution">
    <text evidence="1">The sequence shown here is derived from an EMBL/GenBank/DDBJ whole genome shotgun (WGS) entry which is preliminary data.</text>
</comment>
<evidence type="ECO:0008006" key="3">
    <source>
        <dbReference type="Google" id="ProtNLM"/>
    </source>
</evidence>
<dbReference type="AlphaFoldDB" id="A0A1G2M8U3"/>
<accession>A0A1G2M8U3</accession>
<gene>
    <name evidence="1" type="ORF">A2849_01500</name>
</gene>
<name>A0A1G2M8U3_9BACT</name>
<sequence length="271" mass="31315">MRFRKAREDLYPFGREKRQQEVDRKMRLADQKEHAERYSALPYVLKNSALEKGMHFWDRWASFNTAFRRVLPEGEKSLRAYIDIEKTLSDRSGKAVGLEFGGIGSAVFAEFTPHCFKKTAGIALSDIRNRMRSDPTMQDDERNHSVIEGNIFSEELYDDIADWLGKDKVDLIFEKMILGTKTVPIEPYAVGKVLSKWYAMLSDNGLMFVEIPSGLEPVFREWKTMIDTQYKDTIEVQYSEYPAFRLRKLPGAPAEMPLLPARSVRAISKQK</sequence>
<evidence type="ECO:0000313" key="1">
    <source>
        <dbReference type="EMBL" id="OHA20164.1"/>
    </source>
</evidence>